<keyword evidence="3" id="KW-1185">Reference proteome</keyword>
<feature type="compositionally biased region" description="Acidic residues" evidence="1">
    <location>
        <begin position="102"/>
        <end position="114"/>
    </location>
</feature>
<protein>
    <submittedName>
        <fullName evidence="2">Uncharacterized protein</fullName>
    </submittedName>
</protein>
<dbReference type="EMBL" id="JBFDAA010000015">
    <property type="protein sequence ID" value="KAL1117533.1"/>
    <property type="molecule type" value="Genomic_DNA"/>
</dbReference>
<feature type="region of interest" description="Disordered" evidence="1">
    <location>
        <begin position="102"/>
        <end position="121"/>
    </location>
</feature>
<reference evidence="2 3" key="1">
    <citation type="submission" date="2024-07" db="EMBL/GenBank/DDBJ databases">
        <title>Chromosome-level genome assembly of the water stick insect Ranatra chinensis (Heteroptera: Nepidae).</title>
        <authorList>
            <person name="Liu X."/>
        </authorList>
    </citation>
    <scope>NUCLEOTIDE SEQUENCE [LARGE SCALE GENOMIC DNA]</scope>
    <source>
        <strain evidence="2">Cailab_2021Rc</strain>
        <tissue evidence="2">Muscle</tissue>
    </source>
</reference>
<dbReference type="Proteomes" id="UP001558652">
    <property type="component" value="Unassembled WGS sequence"/>
</dbReference>
<organism evidence="2 3">
    <name type="scientific">Ranatra chinensis</name>
    <dbReference type="NCBI Taxonomy" id="642074"/>
    <lineage>
        <taxon>Eukaryota</taxon>
        <taxon>Metazoa</taxon>
        <taxon>Ecdysozoa</taxon>
        <taxon>Arthropoda</taxon>
        <taxon>Hexapoda</taxon>
        <taxon>Insecta</taxon>
        <taxon>Pterygota</taxon>
        <taxon>Neoptera</taxon>
        <taxon>Paraneoptera</taxon>
        <taxon>Hemiptera</taxon>
        <taxon>Heteroptera</taxon>
        <taxon>Panheteroptera</taxon>
        <taxon>Nepomorpha</taxon>
        <taxon>Nepidae</taxon>
        <taxon>Ranatrinae</taxon>
        <taxon>Ranatra</taxon>
    </lineage>
</organism>
<evidence type="ECO:0000256" key="1">
    <source>
        <dbReference type="SAM" id="MobiDB-lite"/>
    </source>
</evidence>
<comment type="caution">
    <text evidence="2">The sequence shown here is derived from an EMBL/GenBank/DDBJ whole genome shotgun (WGS) entry which is preliminary data.</text>
</comment>
<dbReference type="AlphaFoldDB" id="A0ABD0Y2E6"/>
<dbReference type="SMART" id="SM00718">
    <property type="entry name" value="DM4_12"/>
    <property type="match status" value="1"/>
</dbReference>
<dbReference type="InterPro" id="IPR006631">
    <property type="entry name" value="DM4_12"/>
</dbReference>
<evidence type="ECO:0000313" key="3">
    <source>
        <dbReference type="Proteomes" id="UP001558652"/>
    </source>
</evidence>
<evidence type="ECO:0000313" key="2">
    <source>
        <dbReference type="EMBL" id="KAL1117533.1"/>
    </source>
</evidence>
<gene>
    <name evidence="2" type="ORF">AAG570_003849</name>
</gene>
<dbReference type="Pfam" id="PF07841">
    <property type="entry name" value="DM4_12"/>
    <property type="match status" value="1"/>
</dbReference>
<name>A0ABD0Y2E6_9HEMI</name>
<dbReference type="PANTHER" id="PTHR21398:SF22">
    <property type="entry name" value="IP12060P-RELATED"/>
    <property type="match status" value="1"/>
</dbReference>
<proteinExistence type="predicted"/>
<dbReference type="PANTHER" id="PTHR21398">
    <property type="entry name" value="AGAP007094-PA"/>
    <property type="match status" value="1"/>
</dbReference>
<sequence>MLLAYAIPLELQEQNVLFSYNVEANYNLPTDAENFHFTPLVRSFMNFNRTFLYDFIEKKIDSMGSNGHDCLLQLICDIAKTPVTHNGLVGDLLQVLFMPSTSEDEGLTDEEEAEERGKDGETDCQAYYSNCPHSILDAISYFTD</sequence>
<accession>A0ABD0Y2E6</accession>